<comment type="caution">
    <text evidence="1">The sequence shown here is derived from an EMBL/GenBank/DDBJ whole genome shotgun (WGS) entry which is preliminary data.</text>
</comment>
<dbReference type="Proteomes" id="UP000541347">
    <property type="component" value="Unassembled WGS sequence"/>
</dbReference>
<organism evidence="1 2">
    <name type="scientific">Pannonibacter tanglangensis</name>
    <dbReference type="NCBI Taxonomy" id="2750084"/>
    <lineage>
        <taxon>Bacteria</taxon>
        <taxon>Pseudomonadati</taxon>
        <taxon>Pseudomonadota</taxon>
        <taxon>Alphaproteobacteria</taxon>
        <taxon>Hyphomicrobiales</taxon>
        <taxon>Stappiaceae</taxon>
        <taxon>Pannonibacter</taxon>
    </lineage>
</organism>
<proteinExistence type="predicted"/>
<dbReference type="EMBL" id="JAABLP010000001">
    <property type="protein sequence ID" value="NBN62055.1"/>
    <property type="molecule type" value="Genomic_DNA"/>
</dbReference>
<gene>
    <name evidence="1" type="ORF">GWI71_00010</name>
</gene>
<sequence length="96" mass="9732">MRGELVLINNGAATGNWQPWLGGHGTFSVTADAWNGATVQLEMKGPDGTSGLVVGPDAQMIANGTCLFLVAPCELRARVVGGPPAGVRAFAVGAGR</sequence>
<dbReference type="RefSeq" id="WP_161672686.1">
    <property type="nucleotide sequence ID" value="NZ_JAABLP010000001.1"/>
</dbReference>
<protein>
    <submittedName>
        <fullName evidence="1">Uncharacterized protein</fullName>
    </submittedName>
</protein>
<reference evidence="1 2" key="1">
    <citation type="submission" date="2020-01" db="EMBL/GenBank/DDBJ databases">
        <authorList>
            <person name="Peng S.Y."/>
            <person name="Li J."/>
            <person name="Wang M."/>
            <person name="Wang L."/>
            <person name="Wang C.Q."/>
            <person name="Wang J.R."/>
        </authorList>
    </citation>
    <scope>NUCLEOTIDE SEQUENCE [LARGE SCALE GENOMIC DNA]</scope>
    <source>
        <strain evidence="1 2">XCT-34</strain>
    </source>
</reference>
<accession>A0ABW9ZH73</accession>
<keyword evidence="2" id="KW-1185">Reference proteome</keyword>
<evidence type="ECO:0000313" key="1">
    <source>
        <dbReference type="EMBL" id="NBN62055.1"/>
    </source>
</evidence>
<evidence type="ECO:0000313" key="2">
    <source>
        <dbReference type="Proteomes" id="UP000541347"/>
    </source>
</evidence>
<name>A0ABW9ZH73_9HYPH</name>